<accession>A0ABM9BTW4</accession>
<name>A0ABM9BTW4_9BACL</name>
<evidence type="ECO:0000313" key="1">
    <source>
        <dbReference type="EMBL" id="CAH1194793.1"/>
    </source>
</evidence>
<reference evidence="1" key="1">
    <citation type="submission" date="2022-01" db="EMBL/GenBank/DDBJ databases">
        <authorList>
            <person name="Criscuolo A."/>
        </authorList>
    </citation>
    <scope>NUCLEOTIDE SEQUENCE</scope>
    <source>
        <strain evidence="1">CIP111892</strain>
    </source>
</reference>
<comment type="caution">
    <text evidence="1">The sequence shown here is derived from an EMBL/GenBank/DDBJ whole genome shotgun (WGS) entry which is preliminary data.</text>
</comment>
<protein>
    <submittedName>
        <fullName evidence="1">Uncharacterized protein</fullName>
    </submittedName>
</protein>
<organism evidence="1 2">
    <name type="scientific">Paenibacillus auburnensis</name>
    <dbReference type="NCBI Taxonomy" id="2905649"/>
    <lineage>
        <taxon>Bacteria</taxon>
        <taxon>Bacillati</taxon>
        <taxon>Bacillota</taxon>
        <taxon>Bacilli</taxon>
        <taxon>Bacillales</taxon>
        <taxon>Paenibacillaceae</taxon>
        <taxon>Paenibacillus</taxon>
    </lineage>
</organism>
<dbReference type="Proteomes" id="UP000838324">
    <property type="component" value="Unassembled WGS sequence"/>
</dbReference>
<evidence type="ECO:0000313" key="2">
    <source>
        <dbReference type="Proteomes" id="UP000838324"/>
    </source>
</evidence>
<dbReference type="EMBL" id="CAKMMG010000001">
    <property type="protein sequence ID" value="CAH1194793.1"/>
    <property type="molecule type" value="Genomic_DNA"/>
</dbReference>
<proteinExistence type="predicted"/>
<gene>
    <name evidence="1" type="ORF">PAECIP111892_01860</name>
</gene>
<keyword evidence="2" id="KW-1185">Reference proteome</keyword>
<sequence length="66" mass="7216">MEWKFGTGGVQASAFVSGFDPLRGINHRNPETTAAGGPNVLRNDSLLLSEFFLPCHHPECNFSVLQ</sequence>